<dbReference type="Proteomes" id="UP000183994">
    <property type="component" value="Unassembled WGS sequence"/>
</dbReference>
<dbReference type="SMART" id="SM00387">
    <property type="entry name" value="HATPase_c"/>
    <property type="match status" value="1"/>
</dbReference>
<feature type="transmembrane region" description="Helical" evidence="4">
    <location>
        <begin position="302"/>
        <end position="326"/>
    </location>
</feature>
<dbReference type="SUPFAM" id="SSF55874">
    <property type="entry name" value="ATPase domain of HSP90 chaperone/DNA topoisomerase II/histidine kinase"/>
    <property type="match status" value="1"/>
</dbReference>
<dbReference type="RefSeq" id="WP_073477419.1">
    <property type="nucleotide sequence ID" value="NZ_FQZU01000023.1"/>
</dbReference>
<dbReference type="CDD" id="cd00082">
    <property type="entry name" value="HisKA"/>
    <property type="match status" value="1"/>
</dbReference>
<organism evidence="7 8">
    <name type="scientific">Desulfatibacillum alkenivorans DSM 16219</name>
    <dbReference type="NCBI Taxonomy" id="1121393"/>
    <lineage>
        <taxon>Bacteria</taxon>
        <taxon>Pseudomonadati</taxon>
        <taxon>Thermodesulfobacteriota</taxon>
        <taxon>Desulfobacteria</taxon>
        <taxon>Desulfobacterales</taxon>
        <taxon>Desulfatibacillaceae</taxon>
        <taxon>Desulfatibacillum</taxon>
    </lineage>
</organism>
<keyword evidence="4" id="KW-0472">Membrane</keyword>
<evidence type="ECO:0000259" key="6">
    <source>
        <dbReference type="PROSITE" id="PS50109"/>
    </source>
</evidence>
<dbReference type="PRINTS" id="PR00344">
    <property type="entry name" value="BCTRLSENSOR"/>
</dbReference>
<dbReference type="AlphaFoldDB" id="A0A1M6S1L3"/>
<dbReference type="InterPro" id="IPR003661">
    <property type="entry name" value="HisK_dim/P_dom"/>
</dbReference>
<dbReference type="EC" id="2.7.13.3" evidence="2"/>
<dbReference type="SUPFAM" id="SSF47384">
    <property type="entry name" value="Homodimeric domain of signal transducing histidine kinase"/>
    <property type="match status" value="1"/>
</dbReference>
<keyword evidence="4" id="KW-1133">Transmembrane helix</keyword>
<keyword evidence="8" id="KW-1185">Reference proteome</keyword>
<keyword evidence="7" id="KW-0808">Transferase</keyword>
<keyword evidence="5" id="KW-0732">Signal</keyword>
<feature type="chain" id="PRO_5009920751" description="histidine kinase" evidence="5">
    <location>
        <begin position="22"/>
        <end position="833"/>
    </location>
</feature>
<feature type="transmembrane region" description="Helical" evidence="4">
    <location>
        <begin position="209"/>
        <end position="226"/>
    </location>
</feature>
<name>A0A1M6S1L3_9BACT</name>
<dbReference type="InterPro" id="IPR005467">
    <property type="entry name" value="His_kinase_dom"/>
</dbReference>
<feature type="transmembrane region" description="Helical" evidence="4">
    <location>
        <begin position="246"/>
        <end position="266"/>
    </location>
</feature>
<gene>
    <name evidence="7" type="ORF">SAMN02745216_03365</name>
</gene>
<dbReference type="SUPFAM" id="SSF55785">
    <property type="entry name" value="PYP-like sensor domain (PAS domain)"/>
    <property type="match status" value="1"/>
</dbReference>
<dbReference type="Pfam" id="PF07695">
    <property type="entry name" value="7TMR-DISM_7TM"/>
    <property type="match status" value="1"/>
</dbReference>
<feature type="transmembrane region" description="Helical" evidence="4">
    <location>
        <begin position="183"/>
        <end position="202"/>
    </location>
</feature>
<evidence type="ECO:0000256" key="4">
    <source>
        <dbReference type="SAM" id="Phobius"/>
    </source>
</evidence>
<evidence type="ECO:0000256" key="5">
    <source>
        <dbReference type="SAM" id="SignalP"/>
    </source>
</evidence>
<dbReference type="STRING" id="1121393.SAMN02745216_03365"/>
<dbReference type="InterPro" id="IPR035965">
    <property type="entry name" value="PAS-like_dom_sf"/>
</dbReference>
<dbReference type="PANTHER" id="PTHR43065">
    <property type="entry name" value="SENSOR HISTIDINE KINASE"/>
    <property type="match status" value="1"/>
</dbReference>
<dbReference type="InterPro" id="IPR036890">
    <property type="entry name" value="HATPase_C_sf"/>
</dbReference>
<proteinExistence type="predicted"/>
<comment type="catalytic activity">
    <reaction evidence="1">
        <text>ATP + protein L-histidine = ADP + protein N-phospho-L-histidine.</text>
        <dbReference type="EC" id="2.7.13.3"/>
    </reaction>
</comment>
<keyword evidence="7" id="KW-0418">Kinase</keyword>
<evidence type="ECO:0000313" key="7">
    <source>
        <dbReference type="EMBL" id="SHK38585.1"/>
    </source>
</evidence>
<dbReference type="PANTHER" id="PTHR43065:SF42">
    <property type="entry name" value="TWO-COMPONENT SENSOR PPRA"/>
    <property type="match status" value="1"/>
</dbReference>
<reference evidence="8" key="1">
    <citation type="submission" date="2016-11" db="EMBL/GenBank/DDBJ databases">
        <authorList>
            <person name="Varghese N."/>
            <person name="Submissions S."/>
        </authorList>
    </citation>
    <scope>NUCLEOTIDE SEQUENCE [LARGE SCALE GENOMIC DNA]</scope>
    <source>
        <strain evidence="8">DSM 16219</strain>
    </source>
</reference>
<dbReference type="InterPro" id="IPR003594">
    <property type="entry name" value="HATPase_dom"/>
</dbReference>
<keyword evidence="3" id="KW-0597">Phosphoprotein</keyword>
<dbReference type="PROSITE" id="PS50109">
    <property type="entry name" value="HIS_KIN"/>
    <property type="match status" value="1"/>
</dbReference>
<feature type="transmembrane region" description="Helical" evidence="4">
    <location>
        <begin position="333"/>
        <end position="356"/>
    </location>
</feature>
<feature type="transmembrane region" description="Helical" evidence="4">
    <location>
        <begin position="278"/>
        <end position="296"/>
    </location>
</feature>
<dbReference type="InterPro" id="IPR036097">
    <property type="entry name" value="HisK_dim/P_sf"/>
</dbReference>
<dbReference type="Gene3D" id="1.10.287.130">
    <property type="match status" value="1"/>
</dbReference>
<dbReference type="Pfam" id="PF07696">
    <property type="entry name" value="7TMR-DISMED2"/>
    <property type="match status" value="1"/>
</dbReference>
<evidence type="ECO:0000256" key="3">
    <source>
        <dbReference type="ARBA" id="ARBA00022553"/>
    </source>
</evidence>
<evidence type="ECO:0000313" key="8">
    <source>
        <dbReference type="Proteomes" id="UP000183994"/>
    </source>
</evidence>
<dbReference type="Gene3D" id="2.60.40.2380">
    <property type="match status" value="1"/>
</dbReference>
<dbReference type="Gene3D" id="3.30.450.20">
    <property type="entry name" value="PAS domain"/>
    <property type="match status" value="1"/>
</dbReference>
<dbReference type="InterPro" id="IPR011623">
    <property type="entry name" value="7TMR_DISM_rcpt_extracell_dom1"/>
</dbReference>
<feature type="signal peptide" evidence="5">
    <location>
        <begin position="1"/>
        <end position="21"/>
    </location>
</feature>
<dbReference type="EMBL" id="FQZU01000023">
    <property type="protein sequence ID" value="SHK38585.1"/>
    <property type="molecule type" value="Genomic_DNA"/>
</dbReference>
<feature type="transmembrane region" description="Helical" evidence="4">
    <location>
        <begin position="362"/>
        <end position="383"/>
    </location>
</feature>
<keyword evidence="4" id="KW-0812">Transmembrane</keyword>
<evidence type="ECO:0000256" key="1">
    <source>
        <dbReference type="ARBA" id="ARBA00000085"/>
    </source>
</evidence>
<evidence type="ECO:0000256" key="2">
    <source>
        <dbReference type="ARBA" id="ARBA00012438"/>
    </source>
</evidence>
<dbReference type="OrthoDB" id="6231at2"/>
<dbReference type="InterPro" id="IPR011622">
    <property type="entry name" value="7TMR_DISM_rcpt_extracell_dom2"/>
</dbReference>
<feature type="domain" description="Histidine kinase" evidence="6">
    <location>
        <begin position="580"/>
        <end position="827"/>
    </location>
</feature>
<dbReference type="Gene3D" id="3.30.565.10">
    <property type="entry name" value="Histidine kinase-like ATPase, C-terminal domain"/>
    <property type="match status" value="1"/>
</dbReference>
<dbReference type="InterPro" id="IPR004358">
    <property type="entry name" value="Sig_transdc_His_kin-like_C"/>
</dbReference>
<dbReference type="SMART" id="SM00388">
    <property type="entry name" value="HisKA"/>
    <property type="match status" value="1"/>
</dbReference>
<dbReference type="Pfam" id="PF02518">
    <property type="entry name" value="HATPase_c"/>
    <property type="match status" value="1"/>
</dbReference>
<sequence>MQRIIVIILFFPILSSLGWSAAPVRVGDGVGRAPLTSMLDVLEDPSGAMTIDQASKSGLDWKQNKASYFNIGYSKSAYWFRMVFKNPGPKSARMFLEIDFPTLDHVDLYVPDEKGGFHFLKGGDSVPFSQRNVKHRNHVFSMDLPQGEQTCYLRIQSKGAIEFQANLFSGPGLTSASVRENSLIWLIYGCIIMAGLYNLSVFSITRDKNFLYLVFYGLSFLLIGLAHKGFISQFFCSETGRLTDLVLVLSLALNLFLSALFTTSFLGTKKRHPAIHRIIFWTMMVPGLVYMVAGPWAGFANIIQILILHGMAACVLLFALLIYLSLKMDRQAVFLTAGYCFILVSGFLSILTFLGFLPPGAVSKWVLPVSSAWLMLTFSIGLADKVNVMKQRLELSETKIRRKNVELVEANEALHSVNKTIEDRNTELTVLHEELEVSEHRFRSMIEQSPMVIELYDPKGNLVQTNKVHKDTWGTYGPVAGAEFNILASPAMRKLPIFPSIQKVFKGEGGFLEEWSLRGGEDGPEDGERYYRSRIYPICTATGKLSNVVIMHEDVTKDRRSEEILIQSEKMVSLGALAAGMAHEINSPLAGVVQNAQVLIQRLTKPMAANEKAAKKIGFSLDSLFAYMEAREIPRILNSIREEGMRVAKTVRNMLSFSRQSGSEADVYDLRTLMRETVDMARSDYDLKKRFNFRNMEVREHFSPEAAEVYCEPGQIQQVFLNILKNGAQAMAAATTDPAQKPRFDIRIFPKDDRVVVEIQDNGPGIPSHVLEHIFDPFYTTKRKGEGTGLGLYLCTHIIRELHNGSIWVESEPGQGALFHISLPVEGPPAIPI</sequence>
<protein>
    <recommendedName>
        <fullName evidence="2">histidine kinase</fullName>
        <ecNumber evidence="2">2.7.13.3</ecNumber>
    </recommendedName>
</protein>
<accession>A0A1M6S1L3</accession>
<dbReference type="GO" id="GO:0000155">
    <property type="term" value="F:phosphorelay sensor kinase activity"/>
    <property type="evidence" value="ECO:0007669"/>
    <property type="project" value="InterPro"/>
</dbReference>